<dbReference type="WBParaSite" id="PSAMB.scaffold2926size20531.g19662.t1">
    <property type="protein sequence ID" value="PSAMB.scaffold2926size20531.g19662.t1"/>
    <property type="gene ID" value="PSAMB.scaffold2926size20531.g19662"/>
</dbReference>
<dbReference type="AlphaFoldDB" id="A0A914W008"/>
<dbReference type="Proteomes" id="UP000887566">
    <property type="component" value="Unplaced"/>
</dbReference>
<reference evidence="2" key="1">
    <citation type="submission" date="2022-11" db="UniProtKB">
        <authorList>
            <consortium name="WormBaseParasite"/>
        </authorList>
    </citation>
    <scope>IDENTIFICATION</scope>
</reference>
<keyword evidence="1" id="KW-1185">Reference proteome</keyword>
<evidence type="ECO:0000313" key="2">
    <source>
        <dbReference type="WBParaSite" id="PSAMB.scaffold2926size20531.g19662.t1"/>
    </source>
</evidence>
<sequence length="357" mass="40524">MFLMGYDDRRSPPCCNTVAIKSILIYDGVNKRSKSASRNPLPVCATNEGVNGDVSLSPGLVLNIATDACGAQAFVPAKSRPLLCPSHSVSFLHHRLLFGCVCESPASGSMPRPNIFQDVRDTVDEQTRVWPSSPYVGYSSAHPLSTFRDAVETAFNPVQRLWRSASSSTSATRYEVESNLGSLRHSRSYSSLAPSLGMKQRDRSADRYVSSLKSYEPKGREWRHEVADVRRQRSLSREIKAYRPPLALNERLRFEPSKPSFEYRHAIESTRYLTDCRRAFYTPVTPPRHENYASYVQGRLRGVDMYAPFLARNAQEEDRRYSRYYSSVKTKSMDVYGYLRKANGTYYDASKRVLLAY</sequence>
<name>A0A914W008_9BILA</name>
<proteinExistence type="predicted"/>
<evidence type="ECO:0000313" key="1">
    <source>
        <dbReference type="Proteomes" id="UP000887566"/>
    </source>
</evidence>
<protein>
    <submittedName>
        <fullName evidence="2">Uncharacterized protein</fullName>
    </submittedName>
</protein>
<accession>A0A914W008</accession>
<organism evidence="1 2">
    <name type="scientific">Plectus sambesii</name>
    <dbReference type="NCBI Taxonomy" id="2011161"/>
    <lineage>
        <taxon>Eukaryota</taxon>
        <taxon>Metazoa</taxon>
        <taxon>Ecdysozoa</taxon>
        <taxon>Nematoda</taxon>
        <taxon>Chromadorea</taxon>
        <taxon>Plectida</taxon>
        <taxon>Plectina</taxon>
        <taxon>Plectoidea</taxon>
        <taxon>Plectidae</taxon>
        <taxon>Plectus</taxon>
    </lineage>
</organism>